<dbReference type="EMBL" id="CBSW010000222">
    <property type="protein sequence ID" value="CDG98226.1"/>
    <property type="molecule type" value="Genomic_DNA"/>
</dbReference>
<comment type="caution">
    <text evidence="1">The sequence shown here is derived from an EMBL/GenBank/DDBJ whole genome shotgun (WGS) entry which is preliminary data.</text>
</comment>
<organism evidence="1 2">
    <name type="scientific">Xenorhabdus bovienii str. puntauvense</name>
    <dbReference type="NCBI Taxonomy" id="1398201"/>
    <lineage>
        <taxon>Bacteria</taxon>
        <taxon>Pseudomonadati</taxon>
        <taxon>Pseudomonadota</taxon>
        <taxon>Gammaproteobacteria</taxon>
        <taxon>Enterobacterales</taxon>
        <taxon>Morganellaceae</taxon>
        <taxon>Xenorhabdus</taxon>
    </lineage>
</organism>
<sequence>MLIFIYNFLQYIYLLPTNRRHYLNASFVARMLSEDVIVRIILVKKMLICHLKMVTKNKMIKNGFII</sequence>
<dbReference type="HOGENOM" id="CLU_2811448_0_0_6"/>
<evidence type="ECO:0000313" key="1">
    <source>
        <dbReference type="EMBL" id="CDG98226.1"/>
    </source>
</evidence>
<protein>
    <submittedName>
        <fullName evidence="1">Uncharacterized protein</fullName>
    </submittedName>
</protein>
<dbReference type="Proteomes" id="UP000028511">
    <property type="component" value="Unassembled WGS sequence"/>
</dbReference>
<dbReference type="AlphaFoldDB" id="A0A077N7Q9"/>
<proteinExistence type="predicted"/>
<name>A0A077N7Q9_XENBV</name>
<gene>
    <name evidence="1" type="ORF">XBP1_2990010</name>
</gene>
<evidence type="ECO:0000313" key="2">
    <source>
        <dbReference type="Proteomes" id="UP000028511"/>
    </source>
</evidence>
<accession>A0A077N7Q9</accession>
<reference evidence="1" key="1">
    <citation type="submission" date="2013-07" db="EMBL/GenBank/DDBJ databases">
        <title>Sub-species coevolution in mutualistic symbiosis.</title>
        <authorList>
            <person name="Murfin K."/>
            <person name="Klassen J."/>
            <person name="Lee M."/>
            <person name="Forst S."/>
            <person name="Stock P."/>
            <person name="Goodrich-Blair H."/>
        </authorList>
    </citation>
    <scope>NUCLEOTIDE SEQUENCE [LARGE SCALE GENOMIC DNA]</scope>
    <source>
        <strain evidence="1">Puntauvense</strain>
    </source>
</reference>